<dbReference type="PANTHER" id="PTHR43363">
    <property type="entry name" value="HYPOXANTHINE PHOSPHORIBOSYLTRANSFERASE"/>
    <property type="match status" value="1"/>
</dbReference>
<dbReference type="Pfam" id="PF00156">
    <property type="entry name" value="Pribosyltran"/>
    <property type="match status" value="1"/>
</dbReference>
<dbReference type="AlphaFoldDB" id="A0A6S6SE43"/>
<dbReference type="Gene3D" id="3.40.50.2020">
    <property type="match status" value="1"/>
</dbReference>
<dbReference type="InterPro" id="IPR000836">
    <property type="entry name" value="PRTase_dom"/>
</dbReference>
<reference evidence="4" key="1">
    <citation type="submission" date="2020-01" db="EMBL/GenBank/DDBJ databases">
        <authorList>
            <person name="Meier V. D."/>
            <person name="Meier V D."/>
        </authorList>
    </citation>
    <scope>NUCLEOTIDE SEQUENCE</scope>
    <source>
        <strain evidence="4">HLG_WM_MAG_03</strain>
    </source>
</reference>
<protein>
    <submittedName>
        <fullName evidence="4">Nucleotide phosphoribosyltransferase</fullName>
    </submittedName>
</protein>
<evidence type="ECO:0000313" key="4">
    <source>
        <dbReference type="EMBL" id="CAA6801552.1"/>
    </source>
</evidence>
<keyword evidence="1 4" id="KW-0328">Glycosyltransferase</keyword>
<name>A0A6S6SE43_9BACT</name>
<sequence length="147" mass="17246">MEKTYYPYEEFREDLKTLITKIDQPFDVLLPISRGGLCMGQMLGEFYDIREVYAINTIGYDDTEKLDEVKVFNIPHLEPQQQVLILDDIVDSGDTLVEVLKVLQEKYPSTTFKTASLFYKSTAIIEPTWWVKEAKGWIEFFWSEDLK</sequence>
<evidence type="ECO:0000256" key="1">
    <source>
        <dbReference type="ARBA" id="ARBA00022676"/>
    </source>
</evidence>
<keyword evidence="2 4" id="KW-0808">Transferase</keyword>
<dbReference type="SUPFAM" id="SSF53271">
    <property type="entry name" value="PRTase-like"/>
    <property type="match status" value="1"/>
</dbReference>
<organism evidence="4">
    <name type="scientific">uncultured Sulfurovum sp</name>
    <dbReference type="NCBI Taxonomy" id="269237"/>
    <lineage>
        <taxon>Bacteria</taxon>
        <taxon>Pseudomonadati</taxon>
        <taxon>Campylobacterota</taxon>
        <taxon>Epsilonproteobacteria</taxon>
        <taxon>Campylobacterales</taxon>
        <taxon>Sulfurovaceae</taxon>
        <taxon>Sulfurovum</taxon>
        <taxon>environmental samples</taxon>
    </lineage>
</organism>
<feature type="domain" description="Phosphoribosyltransferase" evidence="3">
    <location>
        <begin position="15"/>
        <end position="146"/>
    </location>
</feature>
<proteinExistence type="predicted"/>
<gene>
    <name evidence="4" type="ORF">HELGO_WM82573</name>
</gene>
<accession>A0A6S6SE43</accession>
<dbReference type="EMBL" id="CACVAR010000087">
    <property type="protein sequence ID" value="CAA6801552.1"/>
    <property type="molecule type" value="Genomic_DNA"/>
</dbReference>
<dbReference type="GO" id="GO:0016757">
    <property type="term" value="F:glycosyltransferase activity"/>
    <property type="evidence" value="ECO:0007669"/>
    <property type="project" value="UniProtKB-KW"/>
</dbReference>
<dbReference type="CDD" id="cd06223">
    <property type="entry name" value="PRTases_typeI"/>
    <property type="match status" value="1"/>
</dbReference>
<evidence type="ECO:0000259" key="3">
    <source>
        <dbReference type="Pfam" id="PF00156"/>
    </source>
</evidence>
<evidence type="ECO:0000256" key="2">
    <source>
        <dbReference type="ARBA" id="ARBA00022679"/>
    </source>
</evidence>
<dbReference type="PANTHER" id="PTHR43363:SF1">
    <property type="entry name" value="HYPOXANTHINE-GUANINE PHOSPHORIBOSYLTRANSFERASE"/>
    <property type="match status" value="1"/>
</dbReference>
<dbReference type="InterPro" id="IPR029057">
    <property type="entry name" value="PRTase-like"/>
</dbReference>